<protein>
    <recommendedName>
        <fullName evidence="1">VOC domain-containing protein</fullName>
    </recommendedName>
</protein>
<dbReference type="Proteomes" id="UP000078437">
    <property type="component" value="Chromosome"/>
</dbReference>
<evidence type="ECO:0000313" key="3">
    <source>
        <dbReference type="Proteomes" id="UP000078437"/>
    </source>
</evidence>
<proteinExistence type="predicted"/>
<evidence type="ECO:0000313" key="2">
    <source>
        <dbReference type="EMBL" id="ANJ25868.1"/>
    </source>
</evidence>
<dbReference type="InterPro" id="IPR041581">
    <property type="entry name" value="Glyoxalase_6"/>
</dbReference>
<dbReference type="PROSITE" id="PS51819">
    <property type="entry name" value="VOC"/>
    <property type="match status" value="1"/>
</dbReference>
<feature type="domain" description="VOC" evidence="1">
    <location>
        <begin position="4"/>
        <end position="131"/>
    </location>
</feature>
<dbReference type="InterPro" id="IPR037523">
    <property type="entry name" value="VOC_core"/>
</dbReference>
<dbReference type="STRING" id="453304.ATC03_03010"/>
<dbReference type="EMBL" id="CP013979">
    <property type="protein sequence ID" value="ANJ25868.1"/>
    <property type="molecule type" value="Genomic_DNA"/>
</dbReference>
<dbReference type="Pfam" id="PF18029">
    <property type="entry name" value="Glyoxalase_6"/>
    <property type="match status" value="1"/>
</dbReference>
<reference evidence="3" key="2">
    <citation type="submission" date="2016-01" db="EMBL/GenBank/DDBJ databases">
        <title>Complete genome sequence of Agromyces aureus AR33T and comparison with related organisms.</title>
        <authorList>
            <person name="Corretto E."/>
            <person name="Antonielli L."/>
            <person name="Sessitsch A."/>
            <person name="Brader G."/>
        </authorList>
    </citation>
    <scope>NUCLEOTIDE SEQUENCE [LARGE SCALE GENOMIC DNA]</scope>
    <source>
        <strain evidence="3">AR33</strain>
    </source>
</reference>
<dbReference type="KEGG" id="agy:ATC03_03010"/>
<sequence>MLRGIATVNCYVEDPAAAAAWYAEVLGIEPYFTRNGPDGTPAYVEFRIGDHQQELGFIDRRFAPDSLAPTTVDGRTAGPLAHWHVDDLEGSLARLLELGATPLLPITEHGPGFVTASVVDPFGNALGIMTNTHYLAQLGEPVATAVATA</sequence>
<keyword evidence="3" id="KW-1185">Reference proteome</keyword>
<dbReference type="AlphaFoldDB" id="A0A191WCE9"/>
<dbReference type="RefSeq" id="WP_067872946.1">
    <property type="nucleotide sequence ID" value="NZ_CP013979.1"/>
</dbReference>
<dbReference type="OrthoDB" id="4548523at2"/>
<accession>A0A191WCE9</accession>
<reference evidence="2 3" key="1">
    <citation type="journal article" date="2016" name="Int. J. Syst. Evol. Microbiol.">
        <title>Agromyces aureus sp. nov., isolated from the rhizosphere of Salix caprea L. grown in a heavy-metal-contaminated soil.</title>
        <authorList>
            <person name="Corretto E."/>
            <person name="Antonielli L."/>
            <person name="Sessitsch A."/>
            <person name="Compant S."/>
            <person name="Gorfer M."/>
            <person name="Kuffner M."/>
            <person name="Brader G."/>
        </authorList>
    </citation>
    <scope>NUCLEOTIDE SEQUENCE [LARGE SCALE GENOMIC DNA]</scope>
    <source>
        <strain evidence="2 3">AR33</strain>
    </source>
</reference>
<dbReference type="InterPro" id="IPR029068">
    <property type="entry name" value="Glyas_Bleomycin-R_OHBP_Dase"/>
</dbReference>
<organism evidence="2 3">
    <name type="scientific">Agromyces aureus</name>
    <dbReference type="NCBI Taxonomy" id="453304"/>
    <lineage>
        <taxon>Bacteria</taxon>
        <taxon>Bacillati</taxon>
        <taxon>Actinomycetota</taxon>
        <taxon>Actinomycetes</taxon>
        <taxon>Micrococcales</taxon>
        <taxon>Microbacteriaceae</taxon>
        <taxon>Agromyces</taxon>
    </lineage>
</organism>
<dbReference type="SUPFAM" id="SSF54593">
    <property type="entry name" value="Glyoxalase/Bleomycin resistance protein/Dihydroxybiphenyl dioxygenase"/>
    <property type="match status" value="1"/>
</dbReference>
<name>A0A191WCE9_9MICO</name>
<evidence type="ECO:0000259" key="1">
    <source>
        <dbReference type="PROSITE" id="PS51819"/>
    </source>
</evidence>
<dbReference type="Gene3D" id="3.10.180.10">
    <property type="entry name" value="2,3-Dihydroxybiphenyl 1,2-Dioxygenase, domain 1"/>
    <property type="match status" value="1"/>
</dbReference>
<gene>
    <name evidence="2" type="ORF">ATC03_03010</name>
</gene>